<accession>A0A2I1PDQ0</accession>
<sequence>MPSSTPPNDPAGPTSLRERRRRETWAALHRAAAEAALSGDATASSVEAIAATAGVSTRTFFNYFTSKDEAVYGYTEPHVPTEALERMGPSGDPVAQATELLLATMRTSTPEGTPALRKQLIQTNPALGRFRLQALARSEDLVIEALESRFADDPRLADAPGGPAHALRMWASLAGAVLRHATTDPDHVPGEALTPAAVRRSIDLFHHLLRSPE</sequence>
<organism evidence="7 8">
    <name type="scientific">Kytococcus schroeteri</name>
    <dbReference type="NCBI Taxonomy" id="138300"/>
    <lineage>
        <taxon>Bacteria</taxon>
        <taxon>Bacillati</taxon>
        <taxon>Actinomycetota</taxon>
        <taxon>Actinomycetes</taxon>
        <taxon>Micrococcales</taxon>
        <taxon>Kytococcaceae</taxon>
        <taxon>Kytococcus</taxon>
    </lineage>
</organism>
<dbReference type="InterPro" id="IPR001647">
    <property type="entry name" value="HTH_TetR"/>
</dbReference>
<name>A0A2I1PDQ0_9MICO</name>
<keyword evidence="2 4" id="KW-0238">DNA-binding</keyword>
<dbReference type="Pfam" id="PF00440">
    <property type="entry name" value="TetR_N"/>
    <property type="match status" value="1"/>
</dbReference>
<dbReference type="PROSITE" id="PS50977">
    <property type="entry name" value="HTH_TETR_2"/>
    <property type="match status" value="1"/>
</dbReference>
<feature type="region of interest" description="Disordered" evidence="5">
    <location>
        <begin position="1"/>
        <end position="20"/>
    </location>
</feature>
<dbReference type="Proteomes" id="UP000234206">
    <property type="component" value="Unassembled WGS sequence"/>
</dbReference>
<evidence type="ECO:0000256" key="4">
    <source>
        <dbReference type="PROSITE-ProRule" id="PRU00335"/>
    </source>
</evidence>
<evidence type="ECO:0000313" key="8">
    <source>
        <dbReference type="Proteomes" id="UP000234206"/>
    </source>
</evidence>
<keyword evidence="3" id="KW-0804">Transcription</keyword>
<keyword evidence="1" id="KW-0805">Transcription regulation</keyword>
<evidence type="ECO:0000256" key="1">
    <source>
        <dbReference type="ARBA" id="ARBA00023015"/>
    </source>
</evidence>
<comment type="caution">
    <text evidence="7">The sequence shown here is derived from an EMBL/GenBank/DDBJ whole genome shotgun (WGS) entry which is preliminary data.</text>
</comment>
<dbReference type="SUPFAM" id="SSF46689">
    <property type="entry name" value="Homeodomain-like"/>
    <property type="match status" value="1"/>
</dbReference>
<dbReference type="PANTHER" id="PTHR30055">
    <property type="entry name" value="HTH-TYPE TRANSCRIPTIONAL REGULATOR RUTR"/>
    <property type="match status" value="1"/>
</dbReference>
<dbReference type="AlphaFoldDB" id="A0A2I1PDQ0"/>
<feature type="domain" description="HTH tetR-type" evidence="6">
    <location>
        <begin position="22"/>
        <end position="82"/>
    </location>
</feature>
<dbReference type="PANTHER" id="PTHR30055:SF234">
    <property type="entry name" value="HTH-TYPE TRANSCRIPTIONAL REGULATOR BETI"/>
    <property type="match status" value="1"/>
</dbReference>
<gene>
    <name evidence="7" type="ORF">CYJ76_00405</name>
</gene>
<evidence type="ECO:0000256" key="5">
    <source>
        <dbReference type="SAM" id="MobiDB-lite"/>
    </source>
</evidence>
<protein>
    <recommendedName>
        <fullName evidence="6">HTH tetR-type domain-containing protein</fullName>
    </recommendedName>
</protein>
<dbReference type="EMBL" id="PKIZ01000001">
    <property type="protein sequence ID" value="PKZ42757.1"/>
    <property type="molecule type" value="Genomic_DNA"/>
</dbReference>
<evidence type="ECO:0000256" key="3">
    <source>
        <dbReference type="ARBA" id="ARBA00023163"/>
    </source>
</evidence>
<dbReference type="GO" id="GO:0000976">
    <property type="term" value="F:transcription cis-regulatory region binding"/>
    <property type="evidence" value="ECO:0007669"/>
    <property type="project" value="TreeGrafter"/>
</dbReference>
<feature type="DNA-binding region" description="H-T-H motif" evidence="4">
    <location>
        <begin position="45"/>
        <end position="64"/>
    </location>
</feature>
<proteinExistence type="predicted"/>
<reference evidence="7 8" key="1">
    <citation type="submission" date="2017-12" db="EMBL/GenBank/DDBJ databases">
        <title>Phylogenetic diversity of female urinary microbiome.</title>
        <authorList>
            <person name="Thomas-White K."/>
            <person name="Wolfe A.J."/>
        </authorList>
    </citation>
    <scope>NUCLEOTIDE SEQUENCE [LARGE SCALE GENOMIC DNA]</scope>
    <source>
        <strain evidence="7 8">UMB1298</strain>
    </source>
</reference>
<evidence type="ECO:0000313" key="7">
    <source>
        <dbReference type="EMBL" id="PKZ42757.1"/>
    </source>
</evidence>
<evidence type="ECO:0000256" key="2">
    <source>
        <dbReference type="ARBA" id="ARBA00023125"/>
    </source>
</evidence>
<dbReference type="RefSeq" id="WP_101848914.1">
    <property type="nucleotide sequence ID" value="NZ_JBHLVH010000014.1"/>
</dbReference>
<dbReference type="InterPro" id="IPR050109">
    <property type="entry name" value="HTH-type_TetR-like_transc_reg"/>
</dbReference>
<dbReference type="OrthoDB" id="8688418at2"/>
<dbReference type="InterPro" id="IPR009057">
    <property type="entry name" value="Homeodomain-like_sf"/>
</dbReference>
<evidence type="ECO:0000259" key="6">
    <source>
        <dbReference type="PROSITE" id="PS50977"/>
    </source>
</evidence>
<keyword evidence="8" id="KW-1185">Reference proteome</keyword>
<feature type="compositionally biased region" description="Pro residues" evidence="5">
    <location>
        <begin position="1"/>
        <end position="10"/>
    </location>
</feature>
<dbReference type="Gene3D" id="1.10.357.10">
    <property type="entry name" value="Tetracycline Repressor, domain 2"/>
    <property type="match status" value="1"/>
</dbReference>
<dbReference type="GO" id="GO:0003700">
    <property type="term" value="F:DNA-binding transcription factor activity"/>
    <property type="evidence" value="ECO:0007669"/>
    <property type="project" value="TreeGrafter"/>
</dbReference>